<dbReference type="RefSeq" id="WP_163302459.1">
    <property type="nucleotide sequence ID" value="NZ_JAAGRQ010000047.1"/>
</dbReference>
<accession>A0A7K3NMM1</accession>
<comment type="caution">
    <text evidence="2">The sequence shown here is derived from an EMBL/GenBank/DDBJ whole genome shotgun (WGS) entry which is preliminary data.</text>
</comment>
<keyword evidence="3" id="KW-1185">Reference proteome</keyword>
<evidence type="ECO:0000256" key="1">
    <source>
        <dbReference type="SAM" id="SignalP"/>
    </source>
</evidence>
<evidence type="ECO:0000313" key="2">
    <source>
        <dbReference type="EMBL" id="NDY57418.1"/>
    </source>
</evidence>
<dbReference type="AlphaFoldDB" id="A0A7K3NMM1"/>
<organism evidence="2 3">
    <name type="scientific">Desulfolutivibrio sulfodismutans</name>
    <dbReference type="NCBI Taxonomy" id="63561"/>
    <lineage>
        <taxon>Bacteria</taxon>
        <taxon>Pseudomonadati</taxon>
        <taxon>Thermodesulfobacteriota</taxon>
        <taxon>Desulfovibrionia</taxon>
        <taxon>Desulfovibrionales</taxon>
        <taxon>Desulfovibrionaceae</taxon>
        <taxon>Desulfolutivibrio</taxon>
    </lineage>
</organism>
<gene>
    <name evidence="2" type="ORF">G3N56_11770</name>
</gene>
<sequence>MRTRAWMLAGVCLLALCFAAPSLSAAEDAYDLRSVKWGMSREEVKKAERSAPVMESDNLIVFNDKIFDKNIQVAYAFVDNKLWKVRYFLVDIHTNKNDYISDYEEFVEALISKYGKPKQSKVLWKNNTYAEDKQNHGLAVSMGHLALFSAWDTAKTTVFCFIDGENFNVNVRIDYESSELRDLAIKQKKDEEKGKL</sequence>
<protein>
    <submittedName>
        <fullName evidence="2">Uncharacterized protein</fullName>
    </submittedName>
</protein>
<evidence type="ECO:0000313" key="3">
    <source>
        <dbReference type="Proteomes" id="UP000469724"/>
    </source>
</evidence>
<proteinExistence type="predicted"/>
<dbReference type="EMBL" id="JAAGRQ010000047">
    <property type="protein sequence ID" value="NDY57418.1"/>
    <property type="molecule type" value="Genomic_DNA"/>
</dbReference>
<keyword evidence="1" id="KW-0732">Signal</keyword>
<name>A0A7K3NMM1_9BACT</name>
<reference evidence="2 3" key="1">
    <citation type="submission" date="2020-02" db="EMBL/GenBank/DDBJ databases">
        <title>Comparative genomics of sulfur disproportionating microorganisms.</title>
        <authorList>
            <person name="Ward L.M."/>
            <person name="Bertran E."/>
            <person name="Johnston D.T."/>
        </authorList>
    </citation>
    <scope>NUCLEOTIDE SEQUENCE [LARGE SCALE GENOMIC DNA]</scope>
    <source>
        <strain evidence="2 3">DSM 3696</strain>
    </source>
</reference>
<feature type="signal peptide" evidence="1">
    <location>
        <begin position="1"/>
        <end position="25"/>
    </location>
</feature>
<feature type="chain" id="PRO_5029641306" evidence="1">
    <location>
        <begin position="26"/>
        <end position="196"/>
    </location>
</feature>
<dbReference type="Proteomes" id="UP000469724">
    <property type="component" value="Unassembled WGS sequence"/>
</dbReference>